<evidence type="ECO:0000313" key="1">
    <source>
        <dbReference type="EMBL" id="MBP2373806.1"/>
    </source>
</evidence>
<proteinExistence type="predicted"/>
<dbReference type="Proteomes" id="UP000766570">
    <property type="component" value="Unassembled WGS sequence"/>
</dbReference>
<evidence type="ECO:0000313" key="2">
    <source>
        <dbReference type="Proteomes" id="UP000766570"/>
    </source>
</evidence>
<dbReference type="RefSeq" id="WP_209906933.1">
    <property type="nucleotide sequence ID" value="NZ_BAAAMI010000011.1"/>
</dbReference>
<accession>A0ABS4WC74</accession>
<dbReference type="EMBL" id="JAGIOE010000001">
    <property type="protein sequence ID" value="MBP2373806.1"/>
    <property type="molecule type" value="Genomic_DNA"/>
</dbReference>
<sequence>MKIVRDSTGFIHETAADRYLVTNAVAHDPTYLLTEVFEARGSEWHPLVCAPFDDQRVAACLELIGSDGVRSELPLPQGLPEPVGREPGTSWVQYRRQRIAVWGPGYSLWQRLRHRVTGWHPDIGSHTTVNGATL</sequence>
<comment type="caution">
    <text evidence="1">The sequence shown here is derived from an EMBL/GenBank/DDBJ whole genome shotgun (WGS) entry which is preliminary data.</text>
</comment>
<reference evidence="1 2" key="1">
    <citation type="submission" date="2021-03" db="EMBL/GenBank/DDBJ databases">
        <title>Sequencing the genomes of 1000 actinobacteria strains.</title>
        <authorList>
            <person name="Klenk H.-P."/>
        </authorList>
    </citation>
    <scope>NUCLEOTIDE SEQUENCE [LARGE SCALE GENOMIC DNA]</scope>
    <source>
        <strain evidence="1 2">DSM 15454</strain>
    </source>
</reference>
<gene>
    <name evidence="1" type="ORF">JOF46_001718</name>
</gene>
<keyword evidence="2" id="KW-1185">Reference proteome</keyword>
<name>A0ABS4WC74_9MICC</name>
<protein>
    <submittedName>
        <fullName evidence="1">Uncharacterized protein</fullName>
    </submittedName>
</protein>
<organism evidence="1 2">
    <name type="scientific">Paeniglutamicibacter psychrophenolicus</name>
    <dbReference type="NCBI Taxonomy" id="257454"/>
    <lineage>
        <taxon>Bacteria</taxon>
        <taxon>Bacillati</taxon>
        <taxon>Actinomycetota</taxon>
        <taxon>Actinomycetes</taxon>
        <taxon>Micrococcales</taxon>
        <taxon>Micrococcaceae</taxon>
        <taxon>Paeniglutamicibacter</taxon>
    </lineage>
</organism>